<dbReference type="Gene3D" id="3.10.450.10">
    <property type="match status" value="2"/>
</dbReference>
<reference evidence="6 7" key="1">
    <citation type="submission" date="2022-03" db="EMBL/GenBank/DDBJ databases">
        <authorList>
            <person name="Nunn A."/>
            <person name="Chopra R."/>
            <person name="Nunn A."/>
            <person name="Contreras Garrido A."/>
        </authorList>
    </citation>
    <scope>NUCLEOTIDE SEQUENCE [LARGE SCALE GENOMIC DNA]</scope>
</reference>
<dbReference type="PANTHER" id="PTHR47364">
    <property type="entry name" value="CYSTEINE PROTEINASE INHIBITOR 5"/>
    <property type="match status" value="1"/>
</dbReference>
<evidence type="ECO:0000313" key="7">
    <source>
        <dbReference type="Proteomes" id="UP000836841"/>
    </source>
</evidence>
<dbReference type="SUPFAM" id="SSF54403">
    <property type="entry name" value="Cystatin/monellin"/>
    <property type="match status" value="2"/>
</dbReference>
<keyword evidence="3" id="KW-0472">Membrane</keyword>
<dbReference type="EMBL" id="OU466859">
    <property type="protein sequence ID" value="CAH2052740.1"/>
    <property type="molecule type" value="Genomic_DNA"/>
</dbReference>
<keyword evidence="7" id="KW-1185">Reference proteome</keyword>
<evidence type="ECO:0000256" key="3">
    <source>
        <dbReference type="SAM" id="Phobius"/>
    </source>
</evidence>
<dbReference type="PANTHER" id="PTHR47364:SF2">
    <property type="entry name" value="CYSTEINE PROTEINASE INHIBITOR 5"/>
    <property type="match status" value="1"/>
</dbReference>
<dbReference type="CDD" id="cd00042">
    <property type="entry name" value="CY"/>
    <property type="match status" value="2"/>
</dbReference>
<dbReference type="SMART" id="SM00043">
    <property type="entry name" value="CY"/>
    <property type="match status" value="2"/>
</dbReference>
<dbReference type="AlphaFoldDB" id="A0AAU9RW80"/>
<dbReference type="Pfam" id="PF16845">
    <property type="entry name" value="SQAPI"/>
    <property type="match status" value="2"/>
</dbReference>
<sequence>MNNNVIFVLLISLVLLPLYASAAASLGGWIPITNIKDPHVVHIGEFAVSEYNKQTKSGLKFDSVVSGESQVVSGLNYWLVVAADDSGTSKNYEAIVWEELWQRSMNLTSFTPLLKNNPEMNNNVIFVLLISLVLLPLYPSAAASLGGWIPITNMKDPHVVHIGEFAVSEYNKQTKSGLKFDSVVSSESQVVSGLNYWLVVAADDSRMSKNYEAIV</sequence>
<evidence type="ECO:0000256" key="4">
    <source>
        <dbReference type="SAM" id="SignalP"/>
    </source>
</evidence>
<proteinExistence type="predicted"/>
<dbReference type="InterPro" id="IPR000010">
    <property type="entry name" value="Cystatin_dom"/>
</dbReference>
<keyword evidence="3" id="KW-1133">Transmembrane helix</keyword>
<keyword evidence="4" id="KW-0732">Signal</keyword>
<dbReference type="Proteomes" id="UP000836841">
    <property type="component" value="Chromosome 3"/>
</dbReference>
<feature type="transmembrane region" description="Helical" evidence="3">
    <location>
        <begin position="124"/>
        <end position="149"/>
    </location>
</feature>
<feature type="domain" description="Cystatin" evidence="5">
    <location>
        <begin position="143"/>
        <end position="215"/>
    </location>
</feature>
<evidence type="ECO:0000259" key="5">
    <source>
        <dbReference type="SMART" id="SM00043"/>
    </source>
</evidence>
<evidence type="ECO:0000256" key="2">
    <source>
        <dbReference type="ARBA" id="ARBA00022704"/>
    </source>
</evidence>
<name>A0AAU9RW80_THLAR</name>
<dbReference type="InterPro" id="IPR046350">
    <property type="entry name" value="Cystatin_sf"/>
</dbReference>
<accession>A0AAU9RW80</accession>
<keyword evidence="3" id="KW-0812">Transmembrane</keyword>
<evidence type="ECO:0000313" key="6">
    <source>
        <dbReference type="EMBL" id="CAH2052740.1"/>
    </source>
</evidence>
<keyword evidence="2" id="KW-0789">Thiol protease inhibitor</keyword>
<dbReference type="GO" id="GO:0004869">
    <property type="term" value="F:cysteine-type endopeptidase inhibitor activity"/>
    <property type="evidence" value="ECO:0007669"/>
    <property type="project" value="UniProtKB-KW"/>
</dbReference>
<evidence type="ECO:0000256" key="1">
    <source>
        <dbReference type="ARBA" id="ARBA00022690"/>
    </source>
</evidence>
<protein>
    <recommendedName>
        <fullName evidence="5">Cystatin domain-containing protein</fullName>
    </recommendedName>
</protein>
<keyword evidence="1" id="KW-0646">Protease inhibitor</keyword>
<gene>
    <name evidence="6" type="ORF">TAV2_LOCUS11577</name>
</gene>
<organism evidence="6 7">
    <name type="scientific">Thlaspi arvense</name>
    <name type="common">Field penny-cress</name>
    <dbReference type="NCBI Taxonomy" id="13288"/>
    <lineage>
        <taxon>Eukaryota</taxon>
        <taxon>Viridiplantae</taxon>
        <taxon>Streptophyta</taxon>
        <taxon>Embryophyta</taxon>
        <taxon>Tracheophyta</taxon>
        <taxon>Spermatophyta</taxon>
        <taxon>Magnoliopsida</taxon>
        <taxon>eudicotyledons</taxon>
        <taxon>Gunneridae</taxon>
        <taxon>Pentapetalae</taxon>
        <taxon>rosids</taxon>
        <taxon>malvids</taxon>
        <taxon>Brassicales</taxon>
        <taxon>Brassicaceae</taxon>
        <taxon>Thlaspideae</taxon>
        <taxon>Thlaspi</taxon>
    </lineage>
</organism>
<feature type="chain" id="PRO_5043863358" description="Cystatin domain-containing protein" evidence="4">
    <location>
        <begin position="23"/>
        <end position="215"/>
    </location>
</feature>
<feature type="signal peptide" evidence="4">
    <location>
        <begin position="1"/>
        <end position="22"/>
    </location>
</feature>
<feature type="domain" description="Cystatin" evidence="5">
    <location>
        <begin position="24"/>
        <end position="113"/>
    </location>
</feature>